<accession>A0AAD0UUP4</accession>
<evidence type="ECO:0000313" key="1">
    <source>
        <dbReference type="EMBL" id="AYV58050.1"/>
    </source>
</evidence>
<evidence type="ECO:0008006" key="3">
    <source>
        <dbReference type="Google" id="ProtNLM"/>
    </source>
</evidence>
<dbReference type="Proteomes" id="UP000276407">
    <property type="component" value="Chromosome 2"/>
</dbReference>
<organism evidence="1 2">
    <name type="scientific">Leptospira kmetyi</name>
    <dbReference type="NCBI Taxonomy" id="408139"/>
    <lineage>
        <taxon>Bacteria</taxon>
        <taxon>Pseudomonadati</taxon>
        <taxon>Spirochaetota</taxon>
        <taxon>Spirochaetia</taxon>
        <taxon>Leptospirales</taxon>
        <taxon>Leptospiraceae</taxon>
        <taxon>Leptospira</taxon>
    </lineage>
</organism>
<dbReference type="KEGG" id="lkm:EFP84_18835"/>
<protein>
    <recommendedName>
        <fullName evidence="3">Lipoprotein</fullName>
    </recommendedName>
</protein>
<gene>
    <name evidence="1" type="ORF">EFP84_18835</name>
</gene>
<proteinExistence type="predicted"/>
<dbReference type="RefSeq" id="WP_123180613.1">
    <property type="nucleotide sequence ID" value="NZ_CP033615.1"/>
</dbReference>
<dbReference type="PROSITE" id="PS51257">
    <property type="entry name" value="PROKAR_LIPOPROTEIN"/>
    <property type="match status" value="1"/>
</dbReference>
<dbReference type="AlphaFoldDB" id="A0AAD0UUP4"/>
<evidence type="ECO:0000313" key="2">
    <source>
        <dbReference type="Proteomes" id="UP000276407"/>
    </source>
</evidence>
<name>A0AAD0UUP4_9LEPT</name>
<dbReference type="EMBL" id="CP033615">
    <property type="protein sequence ID" value="AYV58050.1"/>
    <property type="molecule type" value="Genomic_DNA"/>
</dbReference>
<reference evidence="1 2" key="1">
    <citation type="submission" date="2018-11" db="EMBL/GenBank/DDBJ databases">
        <title>Complete genome sequence of Leptospira kmetyi isolate LS 001/16 from soil sample associated with a leptospirosis patient in Kelantan.</title>
        <authorList>
            <person name="Muhammad Yusoff F."/>
            <person name="Muhammad Yusoff S."/>
            <person name="Ahmad M.N."/>
            <person name="Yusof N.Y."/>
            <person name="Aziah I."/>
        </authorList>
    </citation>
    <scope>NUCLEOTIDE SEQUENCE [LARGE SCALE GENOMIC DNA]</scope>
    <source>
        <strain evidence="1 2">LS 001/16</strain>
    </source>
</reference>
<sequence>MNNKIIFLVMVFLSCFGRDPNFKSQIMYVKENQIVPFYLDPELQESKVEDLNERVGVAVIDQLTRFDLKTFKILKIFKIQYGMAEGYALSEHFTNEVPILKRELSSSNTESFLGQWGSFSEFENIVGFDEIEGLEFKKENGKIKLCYFGLDRNCYEDINIKCEQYECEIKQDSYSLGKFRILNNRVIEVIEFEKYDSKKYGENFHFQDNSEVIRTPNKFLLNSQD</sequence>